<organism evidence="1">
    <name type="scientific">Podoviridae sp. ctBev14</name>
    <dbReference type="NCBI Taxonomy" id="2823556"/>
    <lineage>
        <taxon>Viruses</taxon>
        <taxon>Duplodnaviria</taxon>
        <taxon>Heunggongvirae</taxon>
        <taxon>Uroviricota</taxon>
        <taxon>Caudoviricetes</taxon>
    </lineage>
</organism>
<sequence length="163" mass="18272">MSAYHILIAGLTATGKTTSLRNLALNHPNPKSVAYICCEAGKTPIWAKRFTTTTDAITHPDQVVEFFAAVEEMPNIEYCVLDGFNFLMKMFVSEVIDNMSNTQVGWGDYAKFIQRFMQQTVGNSTKKWIILAHNEEETVMTGPNTGMKQYRVPLQGSEAKHGF</sequence>
<name>A0A8S5LAS0_9CAUD</name>
<dbReference type="SUPFAM" id="SSF52540">
    <property type="entry name" value="P-loop containing nucleoside triphosphate hydrolases"/>
    <property type="match status" value="1"/>
</dbReference>
<protein>
    <submittedName>
        <fullName evidence="1">AAA domain protein</fullName>
    </submittedName>
</protein>
<dbReference type="Gene3D" id="3.40.50.300">
    <property type="entry name" value="P-loop containing nucleotide triphosphate hydrolases"/>
    <property type="match status" value="1"/>
</dbReference>
<proteinExistence type="predicted"/>
<reference evidence="1" key="1">
    <citation type="journal article" date="2021" name="Proc. Natl. Acad. Sci. U.S.A.">
        <title>A Catalog of Tens of Thousands of Viruses from Human Metagenomes Reveals Hidden Associations with Chronic Diseases.</title>
        <authorList>
            <person name="Tisza M.J."/>
            <person name="Buck C.B."/>
        </authorList>
    </citation>
    <scope>NUCLEOTIDE SEQUENCE</scope>
    <source>
        <strain evidence="1">CtBev14</strain>
    </source>
</reference>
<dbReference type="Pfam" id="PF13479">
    <property type="entry name" value="AAA_24"/>
    <property type="match status" value="1"/>
</dbReference>
<dbReference type="InterPro" id="IPR027417">
    <property type="entry name" value="P-loop_NTPase"/>
</dbReference>
<dbReference type="EMBL" id="BK014667">
    <property type="protein sequence ID" value="DAD67033.1"/>
    <property type="molecule type" value="Genomic_DNA"/>
</dbReference>
<evidence type="ECO:0000313" key="1">
    <source>
        <dbReference type="EMBL" id="DAD67033.1"/>
    </source>
</evidence>
<accession>A0A8S5LAS0</accession>